<dbReference type="HOGENOM" id="CLU_030558_0_1_9"/>
<dbReference type="EMBL" id="CP000860">
    <property type="protein sequence ID" value="ACA59175.1"/>
    <property type="molecule type" value="Genomic_DNA"/>
</dbReference>
<dbReference type="InterPro" id="IPR024925">
    <property type="entry name" value="Malonyl_CoA-ACP_transAc"/>
</dbReference>
<dbReference type="InterPro" id="IPR016036">
    <property type="entry name" value="Malonyl_transacylase_ACP-bd"/>
</dbReference>
<evidence type="ECO:0000256" key="5">
    <source>
        <dbReference type="PIRSR" id="PIRSR000446-1"/>
    </source>
</evidence>
<evidence type="ECO:0000256" key="3">
    <source>
        <dbReference type="ARBA" id="ARBA00048462"/>
    </source>
</evidence>
<dbReference type="EC" id="2.3.1.39" evidence="4"/>
<dbReference type="Pfam" id="PF00698">
    <property type="entry name" value="Acyl_transf_1"/>
    <property type="match status" value="1"/>
</dbReference>
<evidence type="ECO:0000259" key="6">
    <source>
        <dbReference type="SMART" id="SM00827"/>
    </source>
</evidence>
<name>B1I2D0_DESAP</name>
<dbReference type="PANTHER" id="PTHR42681">
    <property type="entry name" value="MALONYL-COA-ACYL CARRIER PROTEIN TRANSACYLASE, MITOCHONDRIAL"/>
    <property type="match status" value="1"/>
</dbReference>
<dbReference type="AlphaFoldDB" id="B1I2D0"/>
<reference evidence="8" key="1">
    <citation type="submission" date="2007-10" db="EMBL/GenBank/DDBJ databases">
        <title>Complete sequence of chromosome of Desulforudis audaxviator MP104C.</title>
        <authorList>
            <person name="Copeland A."/>
            <person name="Lucas S."/>
            <person name="Lapidus A."/>
            <person name="Barry K."/>
            <person name="Glavina del Rio T."/>
            <person name="Dalin E."/>
            <person name="Tice H."/>
            <person name="Bruce D."/>
            <person name="Pitluck S."/>
            <person name="Lowry S.R."/>
            <person name="Larimer F."/>
            <person name="Land M.L."/>
            <person name="Hauser L."/>
            <person name="Kyrpides N."/>
            <person name="Ivanova N.N."/>
            <person name="Richardson P."/>
        </authorList>
    </citation>
    <scope>NUCLEOTIDE SEQUENCE [LARGE SCALE GENOMIC DNA]</scope>
    <source>
        <strain evidence="8">MP104C</strain>
    </source>
</reference>
<organism evidence="7 8">
    <name type="scientific">Desulforudis audaxviator (strain MP104C)</name>
    <dbReference type="NCBI Taxonomy" id="477974"/>
    <lineage>
        <taxon>Bacteria</taxon>
        <taxon>Bacillati</taxon>
        <taxon>Bacillota</taxon>
        <taxon>Clostridia</taxon>
        <taxon>Thermoanaerobacterales</taxon>
        <taxon>Candidatus Desulforudaceae</taxon>
        <taxon>Candidatus Desulforudis</taxon>
    </lineage>
</organism>
<comment type="catalytic activity">
    <reaction evidence="3 4">
        <text>holo-[ACP] + malonyl-CoA = malonyl-[ACP] + CoA</text>
        <dbReference type="Rhea" id="RHEA:41792"/>
        <dbReference type="Rhea" id="RHEA-COMP:9623"/>
        <dbReference type="Rhea" id="RHEA-COMP:9685"/>
        <dbReference type="ChEBI" id="CHEBI:57287"/>
        <dbReference type="ChEBI" id="CHEBI:57384"/>
        <dbReference type="ChEBI" id="CHEBI:64479"/>
        <dbReference type="ChEBI" id="CHEBI:78449"/>
        <dbReference type="EC" id="2.3.1.39"/>
    </reaction>
</comment>
<feature type="active site" evidence="5">
    <location>
        <position position="199"/>
    </location>
</feature>
<dbReference type="PANTHER" id="PTHR42681:SF1">
    <property type="entry name" value="MALONYL-COA-ACYL CARRIER PROTEIN TRANSACYLASE, MITOCHONDRIAL"/>
    <property type="match status" value="1"/>
</dbReference>
<dbReference type="OrthoDB" id="9805460at2"/>
<dbReference type="Proteomes" id="UP000008544">
    <property type="component" value="Chromosome"/>
</dbReference>
<dbReference type="InterPro" id="IPR014043">
    <property type="entry name" value="Acyl_transferase_dom"/>
</dbReference>
<gene>
    <name evidence="7" type="ordered locus">Daud_0641</name>
</gene>
<dbReference type="InterPro" id="IPR016035">
    <property type="entry name" value="Acyl_Trfase/lysoPLipase"/>
</dbReference>
<comment type="similarity">
    <text evidence="4">Belongs to the fabD family.</text>
</comment>
<dbReference type="InterPro" id="IPR001227">
    <property type="entry name" value="Ac_transferase_dom_sf"/>
</dbReference>
<dbReference type="Gene3D" id="3.30.70.250">
    <property type="entry name" value="Malonyl-CoA ACP transacylase, ACP-binding"/>
    <property type="match status" value="1"/>
</dbReference>
<dbReference type="GO" id="GO:0004314">
    <property type="term" value="F:[acyl-carrier-protein] S-malonyltransferase activity"/>
    <property type="evidence" value="ECO:0007669"/>
    <property type="project" value="UniProtKB-EC"/>
</dbReference>
<dbReference type="FunFam" id="3.30.70.250:FF:000001">
    <property type="entry name" value="Malonyl CoA-acyl carrier protein transacylase"/>
    <property type="match status" value="1"/>
</dbReference>
<dbReference type="SUPFAM" id="SSF55048">
    <property type="entry name" value="Probable ACP-binding domain of malonyl-CoA ACP transacylase"/>
    <property type="match status" value="1"/>
</dbReference>
<evidence type="ECO:0000256" key="1">
    <source>
        <dbReference type="ARBA" id="ARBA00022679"/>
    </source>
</evidence>
<dbReference type="GO" id="GO:0005829">
    <property type="term" value="C:cytosol"/>
    <property type="evidence" value="ECO:0007669"/>
    <property type="project" value="TreeGrafter"/>
</dbReference>
<keyword evidence="8" id="KW-1185">Reference proteome</keyword>
<dbReference type="SMART" id="SM00827">
    <property type="entry name" value="PKS_AT"/>
    <property type="match status" value="1"/>
</dbReference>
<dbReference type="GO" id="GO:0006633">
    <property type="term" value="P:fatty acid biosynthetic process"/>
    <property type="evidence" value="ECO:0007669"/>
    <property type="project" value="TreeGrafter"/>
</dbReference>
<dbReference type="PIRSF" id="PIRSF000446">
    <property type="entry name" value="Mct"/>
    <property type="match status" value="1"/>
</dbReference>
<accession>B1I2D0</accession>
<evidence type="ECO:0000313" key="7">
    <source>
        <dbReference type="EMBL" id="ACA59175.1"/>
    </source>
</evidence>
<sequence>MKTAFLFPGQGSQYVGMGEELHRSYPVVRRIFTRADEILGFSLTKLCFEGPREELQKTANTQPAVFATSVACFEVLREKGILPDVLAGHSLGEYTALVVAGAFSFEDGLRLVRRRGQLMQEAVPLGTGGMVAVLGLERETLKEIATEAGRAGVINLANFNCPGQVVLAGEMAALERAVDLAKQAGAKKCVPLSVSGPFHSSLMRSAGERLAQALDGIEIRDPRTPVVANVDGRFLVTAAEVRAALVRQIYSPVRWEEGIQTLIGAGVRTFVEVGPGKVLSGLVKKIASRDTAILNVEDGASLQKVLACLEEVG</sequence>
<evidence type="ECO:0000256" key="4">
    <source>
        <dbReference type="PIRNR" id="PIRNR000446"/>
    </source>
</evidence>
<feature type="active site" evidence="5">
    <location>
        <position position="90"/>
    </location>
</feature>
<dbReference type="NCBIfam" id="TIGR00128">
    <property type="entry name" value="fabD"/>
    <property type="match status" value="1"/>
</dbReference>
<dbReference type="KEGG" id="dau:Daud_0641"/>
<dbReference type="InterPro" id="IPR050858">
    <property type="entry name" value="Mal-CoA-ACP_Trans/PKS_FabD"/>
</dbReference>
<dbReference type="STRING" id="477974.Daud_0641"/>
<protein>
    <recommendedName>
        <fullName evidence="4">Malonyl CoA-acyl carrier protein transacylase</fullName>
        <ecNumber evidence="4">2.3.1.39</ecNumber>
    </recommendedName>
</protein>
<feature type="domain" description="Malonyl-CoA:ACP transacylase (MAT)" evidence="6">
    <location>
        <begin position="6"/>
        <end position="311"/>
    </location>
</feature>
<keyword evidence="2 4" id="KW-0012">Acyltransferase</keyword>
<dbReference type="eggNOG" id="COG0331">
    <property type="taxonomic scope" value="Bacteria"/>
</dbReference>
<dbReference type="SUPFAM" id="SSF52151">
    <property type="entry name" value="FabD/lysophospholipase-like"/>
    <property type="match status" value="1"/>
</dbReference>
<dbReference type="RefSeq" id="WP_012301763.1">
    <property type="nucleotide sequence ID" value="NC_010424.1"/>
</dbReference>
<evidence type="ECO:0000313" key="8">
    <source>
        <dbReference type="Proteomes" id="UP000008544"/>
    </source>
</evidence>
<keyword evidence="1 4" id="KW-0808">Transferase</keyword>
<proteinExistence type="inferred from homology"/>
<dbReference type="InterPro" id="IPR004410">
    <property type="entry name" value="Malonyl_CoA-ACP_transAc_FabD"/>
</dbReference>
<reference evidence="7 8" key="2">
    <citation type="journal article" date="2008" name="Science">
        <title>Environmental genomics reveals a single-species ecosystem deep within Earth.</title>
        <authorList>
            <person name="Chivian D."/>
            <person name="Brodie E.L."/>
            <person name="Alm E.J."/>
            <person name="Culley D.E."/>
            <person name="Dehal P.S."/>
            <person name="Desantis T.Z."/>
            <person name="Gihring T.M."/>
            <person name="Lapidus A."/>
            <person name="Lin L.H."/>
            <person name="Lowry S.R."/>
            <person name="Moser D.P."/>
            <person name="Richardson P.M."/>
            <person name="Southam G."/>
            <person name="Wanger G."/>
            <person name="Pratt L.M."/>
            <person name="Andersen G.L."/>
            <person name="Hazen T.C."/>
            <person name="Brockman F.J."/>
            <person name="Arkin A.P."/>
            <person name="Onstott T.C."/>
        </authorList>
    </citation>
    <scope>NUCLEOTIDE SEQUENCE [LARGE SCALE GENOMIC DNA]</scope>
    <source>
        <strain evidence="7 8">MP104C</strain>
    </source>
</reference>
<dbReference type="Gene3D" id="3.40.366.10">
    <property type="entry name" value="Malonyl-Coenzyme A Acyl Carrier Protein, domain 2"/>
    <property type="match status" value="1"/>
</dbReference>
<evidence type="ECO:0000256" key="2">
    <source>
        <dbReference type="ARBA" id="ARBA00023315"/>
    </source>
</evidence>